<dbReference type="PROSITE" id="PS51215">
    <property type="entry name" value="AWS"/>
    <property type="match status" value="1"/>
</dbReference>
<feature type="compositionally biased region" description="Low complexity" evidence="15">
    <location>
        <begin position="144"/>
        <end position="156"/>
    </location>
</feature>
<keyword evidence="6" id="KW-0678">Repressor</keyword>
<dbReference type="PANTHER" id="PTHR22884">
    <property type="entry name" value="SET DOMAIN PROTEINS"/>
    <property type="match status" value="1"/>
</dbReference>
<dbReference type="SUPFAM" id="SSF82199">
    <property type="entry name" value="SET domain"/>
    <property type="match status" value="1"/>
</dbReference>
<comment type="subcellular location">
    <subcellularLocation>
        <location evidence="2">Chromosome</location>
    </subcellularLocation>
    <subcellularLocation>
        <location evidence="1">Nucleus</location>
    </subcellularLocation>
</comment>
<dbReference type="PROSITE" id="PS50868">
    <property type="entry name" value="POST_SET"/>
    <property type="match status" value="1"/>
</dbReference>
<evidence type="ECO:0000256" key="14">
    <source>
        <dbReference type="ARBA" id="ARBA00047545"/>
    </source>
</evidence>
<feature type="domain" description="WW" evidence="16">
    <location>
        <begin position="745"/>
        <end position="778"/>
    </location>
</feature>
<evidence type="ECO:0000313" key="21">
    <source>
        <dbReference type="Proteomes" id="UP000193467"/>
    </source>
</evidence>
<dbReference type="InterPro" id="IPR001214">
    <property type="entry name" value="SET_dom"/>
</dbReference>
<dbReference type="EC" id="2.1.1.359" evidence="3"/>
<dbReference type="Pfam" id="PF08236">
    <property type="entry name" value="SRI"/>
    <property type="match status" value="1"/>
</dbReference>
<feature type="compositionally biased region" description="Low complexity" evidence="15">
    <location>
        <begin position="933"/>
        <end position="965"/>
    </location>
</feature>
<evidence type="ECO:0000256" key="15">
    <source>
        <dbReference type="SAM" id="MobiDB-lite"/>
    </source>
</evidence>
<feature type="compositionally biased region" description="Low complexity" evidence="15">
    <location>
        <begin position="1043"/>
        <end position="1059"/>
    </location>
</feature>
<dbReference type="GO" id="GO:0005694">
    <property type="term" value="C:chromosome"/>
    <property type="evidence" value="ECO:0007669"/>
    <property type="project" value="UniProtKB-SubCell"/>
</dbReference>
<comment type="catalytic activity">
    <reaction evidence="14">
        <text>L-lysyl(36)-[histone H3] + 3 S-adenosyl-L-methionine = N(6),N(6),N(6)-trimethyl-L-lysyl(36)-[histone H3] + 3 S-adenosyl-L-homocysteine + 3 H(+)</text>
        <dbReference type="Rhea" id="RHEA:60324"/>
        <dbReference type="Rhea" id="RHEA-COMP:9785"/>
        <dbReference type="Rhea" id="RHEA-COMP:15536"/>
        <dbReference type="ChEBI" id="CHEBI:15378"/>
        <dbReference type="ChEBI" id="CHEBI:29969"/>
        <dbReference type="ChEBI" id="CHEBI:57856"/>
        <dbReference type="ChEBI" id="CHEBI:59789"/>
        <dbReference type="ChEBI" id="CHEBI:61961"/>
        <dbReference type="EC" id="2.1.1.359"/>
    </reaction>
</comment>
<evidence type="ECO:0000256" key="4">
    <source>
        <dbReference type="ARBA" id="ARBA00018028"/>
    </source>
</evidence>
<dbReference type="EMBL" id="MCGR01000015">
    <property type="protein sequence ID" value="ORY85978.1"/>
    <property type="molecule type" value="Genomic_DNA"/>
</dbReference>
<dbReference type="Pfam" id="PF00397">
    <property type="entry name" value="WW"/>
    <property type="match status" value="1"/>
</dbReference>
<feature type="domain" description="AWS" evidence="19">
    <location>
        <begin position="316"/>
        <end position="371"/>
    </location>
</feature>
<keyword evidence="8" id="KW-0808">Transferase</keyword>
<feature type="region of interest" description="Disordered" evidence="15">
    <location>
        <begin position="822"/>
        <end position="849"/>
    </location>
</feature>
<feature type="compositionally biased region" description="Polar residues" evidence="15">
    <location>
        <begin position="198"/>
        <end position="227"/>
    </location>
</feature>
<dbReference type="PROSITE" id="PS50280">
    <property type="entry name" value="SET"/>
    <property type="match status" value="1"/>
</dbReference>
<evidence type="ECO:0000256" key="10">
    <source>
        <dbReference type="ARBA" id="ARBA00023015"/>
    </source>
</evidence>
<dbReference type="SMART" id="SM00570">
    <property type="entry name" value="AWS"/>
    <property type="match status" value="1"/>
</dbReference>
<reference evidence="20 21" key="1">
    <citation type="submission" date="2016-07" db="EMBL/GenBank/DDBJ databases">
        <title>Pervasive Adenine N6-methylation of Active Genes in Fungi.</title>
        <authorList>
            <consortium name="DOE Joint Genome Institute"/>
            <person name="Mondo S.J."/>
            <person name="Dannebaum R.O."/>
            <person name="Kuo R.C."/>
            <person name="Labutti K."/>
            <person name="Haridas S."/>
            <person name="Kuo A."/>
            <person name="Salamov A."/>
            <person name="Ahrendt S.R."/>
            <person name="Lipzen A."/>
            <person name="Sullivan W."/>
            <person name="Andreopoulos W.B."/>
            <person name="Clum A."/>
            <person name="Lindquist E."/>
            <person name="Daum C."/>
            <person name="Ramamoorthy G.K."/>
            <person name="Gryganskyi A."/>
            <person name="Culley D."/>
            <person name="Magnuson J.K."/>
            <person name="James T.Y."/>
            <person name="O'Malley M.A."/>
            <person name="Stajich J.E."/>
            <person name="Spatafora J.W."/>
            <person name="Visel A."/>
            <person name="Grigoriev I.V."/>
        </authorList>
    </citation>
    <scope>NUCLEOTIDE SEQUENCE [LARGE SCALE GENOMIC DNA]</scope>
    <source>
        <strain evidence="20 21">62-1032</strain>
    </source>
</reference>
<accession>A0A1Y2FPT0</accession>
<evidence type="ECO:0000256" key="3">
    <source>
        <dbReference type="ARBA" id="ARBA00012178"/>
    </source>
</evidence>
<dbReference type="SMART" id="SM00508">
    <property type="entry name" value="PostSET"/>
    <property type="match status" value="1"/>
</dbReference>
<evidence type="ECO:0000256" key="11">
    <source>
        <dbReference type="ARBA" id="ARBA00023163"/>
    </source>
</evidence>
<dbReference type="OrthoDB" id="422362at2759"/>
<keyword evidence="21" id="KW-1185">Reference proteome</keyword>
<name>A0A1Y2FPT0_9BASI</name>
<evidence type="ECO:0000256" key="5">
    <source>
        <dbReference type="ARBA" id="ARBA00022454"/>
    </source>
</evidence>
<feature type="region of interest" description="Disordered" evidence="15">
    <location>
        <begin position="1"/>
        <end position="282"/>
    </location>
</feature>
<dbReference type="SMART" id="SM00456">
    <property type="entry name" value="WW"/>
    <property type="match status" value="1"/>
</dbReference>
<dbReference type="PROSITE" id="PS50020">
    <property type="entry name" value="WW_DOMAIN_2"/>
    <property type="match status" value="1"/>
</dbReference>
<dbReference type="CDD" id="cd00201">
    <property type="entry name" value="WW"/>
    <property type="match status" value="1"/>
</dbReference>
<feature type="compositionally biased region" description="Low complexity" evidence="15">
    <location>
        <begin position="108"/>
        <end position="118"/>
    </location>
</feature>
<evidence type="ECO:0000313" key="20">
    <source>
        <dbReference type="EMBL" id="ORY85978.1"/>
    </source>
</evidence>
<keyword evidence="12" id="KW-0539">Nucleus</keyword>
<dbReference type="PROSITE" id="PS50096">
    <property type="entry name" value="IQ"/>
    <property type="match status" value="1"/>
</dbReference>
<sequence>MVSVSPSSPSYPTPTSPPAQRLEGTSANDSPPMDLDPLGASPRLAGSNGLQGGPQGASAAMQVDTRTGDVSVKWEAIPTAPAPSQPHTPAVKAVFPLPPRPTDAPAVSTPSSFPSLPSSLPPKPTTSLSPPSTRHLFPLPAPPHSSSSATALPPATDIKPTLPVKLEALSPPTFPSLALKPESPFSPPQQDDSKPFDSPNSSLLQREASTSTLPSPNPFASTSTSASEAGDSSGRSTPREEESVTRGRSKSPKKPRSGSADSPRKDKGKKVKKEEPEAQLIGHLPAANDEALSSFIEVSNCTYASKALGDLAYFDSDSAQCDCVHYDGFPDAEQACGEESSCMNRLMQIECVQGDCKCGENCQNQRFQRKQYAKIDIVKTEKKGFGVRTREDLPADTFVYEYVGEVIGPTAFAKRMKDYAAGGIRHFYFMALDREVFIDATKKGGKGRFLNHSCNPNCFVAKWTIGKKMRMGIFTKRDIKADEELTFNYNVDRYGHVAQPCYCGEANCVGFIGGKTQTDIGGMDDLYIDALGITEEVEALGLRGTKKKKSKKLDEDFLPDLKPIELDEVPKVSAAVRQAIQTRRILEKLLHRIQMTTDEDVRNALLRLHGFNLMSHILKEYPNDIRIITLNLEILGNWTLRTRNKVEDSKIEPSVQRCADMMEKRISKMATDLLDYWDSLELGYRIPRSVREAGEDGDRKRAAEFTIEHLAAKRARLEETVVDDAALRRPAFVKPEASIIRPPSPLLPAGWRQHHDDSGKAYYENTVNGEVQWNAPTAPAIEPVVATPKTAPAPIDINAIIAQAQKEAEAVAAKEAAKVEEERRAAKDAARRRAGGTPSGRSGKSDAASKEKKVMALFSTIVVQVMSKYRGHLEPEQFKKRAREVTTLLCEKEKKHPLYATEPYDSLSAEKASKVKAFTKDWVKKLLDRKRSSASNGANSGTATPSLTTPSPQTPSAAGFTSSPFFMPPTPTAAGPSSLGNDYEASSPRYPAALFRPDSRPFDGGSNTPVRPPSMNGFATDGTPHNDPRRPSNASSLGDGRNGSWSSAASTASSRFGSAGLNPQEQLEFIGEMVAAVGNGSPSTASAGWVGGAGGGETPREPSARW</sequence>
<dbReference type="InterPro" id="IPR001202">
    <property type="entry name" value="WW_dom"/>
</dbReference>
<dbReference type="SUPFAM" id="SSF51045">
    <property type="entry name" value="WW domain"/>
    <property type="match status" value="1"/>
</dbReference>
<dbReference type="Gene3D" id="1.10.1740.100">
    <property type="entry name" value="Set2, Rpb1 interacting domain"/>
    <property type="match status" value="1"/>
</dbReference>
<dbReference type="GO" id="GO:0005634">
    <property type="term" value="C:nucleus"/>
    <property type="evidence" value="ECO:0007669"/>
    <property type="project" value="UniProtKB-SubCell"/>
</dbReference>
<proteinExistence type="predicted"/>
<dbReference type="InParanoid" id="A0A1Y2FPT0"/>
<evidence type="ECO:0000256" key="13">
    <source>
        <dbReference type="ARBA" id="ARBA00030091"/>
    </source>
</evidence>
<feature type="region of interest" description="Disordered" evidence="15">
    <location>
        <begin position="1078"/>
        <end position="1106"/>
    </location>
</feature>
<dbReference type="InterPro" id="IPR013257">
    <property type="entry name" value="SRI"/>
</dbReference>
<keyword evidence="11" id="KW-0804">Transcription</keyword>
<dbReference type="Gene3D" id="2.170.270.10">
    <property type="entry name" value="SET domain"/>
    <property type="match status" value="1"/>
</dbReference>
<evidence type="ECO:0000256" key="1">
    <source>
        <dbReference type="ARBA" id="ARBA00004123"/>
    </source>
</evidence>
<dbReference type="InterPro" id="IPR038190">
    <property type="entry name" value="SRI_sf"/>
</dbReference>
<dbReference type="InterPro" id="IPR046341">
    <property type="entry name" value="SET_dom_sf"/>
</dbReference>
<evidence type="ECO:0000256" key="9">
    <source>
        <dbReference type="ARBA" id="ARBA00022691"/>
    </source>
</evidence>
<evidence type="ECO:0000256" key="7">
    <source>
        <dbReference type="ARBA" id="ARBA00022603"/>
    </source>
</evidence>
<evidence type="ECO:0000259" key="18">
    <source>
        <dbReference type="PROSITE" id="PS50868"/>
    </source>
</evidence>
<dbReference type="Proteomes" id="UP000193467">
    <property type="component" value="Unassembled WGS sequence"/>
</dbReference>
<protein>
    <recommendedName>
        <fullName evidence="4">Histone-lysine N-methyltransferase, H3 lysine-36 specific</fullName>
        <ecNumber evidence="3">2.1.1.359</ecNumber>
    </recommendedName>
    <alternativeName>
        <fullName evidence="13">SET domain-containing protein 2</fullName>
    </alternativeName>
</protein>
<dbReference type="InterPro" id="IPR006560">
    <property type="entry name" value="AWS_dom"/>
</dbReference>
<feature type="domain" description="SET" evidence="17">
    <location>
        <begin position="373"/>
        <end position="490"/>
    </location>
</feature>
<dbReference type="CDD" id="cd19172">
    <property type="entry name" value="SET_SETD2"/>
    <property type="match status" value="1"/>
</dbReference>
<feature type="region of interest" description="Disordered" evidence="15">
    <location>
        <begin position="930"/>
        <end position="1059"/>
    </location>
</feature>
<dbReference type="InterPro" id="IPR044437">
    <property type="entry name" value="SETD2/Set2_SET"/>
</dbReference>
<dbReference type="InterPro" id="IPR003616">
    <property type="entry name" value="Post-SET_dom"/>
</dbReference>
<gene>
    <name evidence="20" type="ORF">BCR35DRAFT_277665</name>
</gene>
<evidence type="ECO:0000256" key="6">
    <source>
        <dbReference type="ARBA" id="ARBA00022491"/>
    </source>
</evidence>
<feature type="compositionally biased region" description="Basic residues" evidence="15">
    <location>
        <begin position="247"/>
        <end position="256"/>
    </location>
</feature>
<dbReference type="InterPro" id="IPR025788">
    <property type="entry name" value="Set2_fungi"/>
</dbReference>
<evidence type="ECO:0000256" key="2">
    <source>
        <dbReference type="ARBA" id="ARBA00004286"/>
    </source>
</evidence>
<evidence type="ECO:0000256" key="12">
    <source>
        <dbReference type="ARBA" id="ARBA00023242"/>
    </source>
</evidence>
<dbReference type="Pfam" id="PF00856">
    <property type="entry name" value="SET"/>
    <property type="match status" value="1"/>
</dbReference>
<dbReference type="GO" id="GO:0032259">
    <property type="term" value="P:methylation"/>
    <property type="evidence" value="ECO:0007669"/>
    <property type="project" value="UniProtKB-KW"/>
</dbReference>
<dbReference type="GO" id="GO:0140955">
    <property type="term" value="F:histone H3K36 trimethyltransferase activity"/>
    <property type="evidence" value="ECO:0007669"/>
    <property type="project" value="UniProtKB-EC"/>
</dbReference>
<dbReference type="Pfam" id="PF17907">
    <property type="entry name" value="AWS"/>
    <property type="match status" value="1"/>
</dbReference>
<evidence type="ECO:0000259" key="16">
    <source>
        <dbReference type="PROSITE" id="PS50020"/>
    </source>
</evidence>
<organism evidence="20 21">
    <name type="scientific">Leucosporidium creatinivorum</name>
    <dbReference type="NCBI Taxonomy" id="106004"/>
    <lineage>
        <taxon>Eukaryota</taxon>
        <taxon>Fungi</taxon>
        <taxon>Dikarya</taxon>
        <taxon>Basidiomycota</taxon>
        <taxon>Pucciniomycotina</taxon>
        <taxon>Microbotryomycetes</taxon>
        <taxon>Leucosporidiales</taxon>
        <taxon>Leucosporidium</taxon>
    </lineage>
</organism>
<dbReference type="GO" id="GO:0006355">
    <property type="term" value="P:regulation of DNA-templated transcription"/>
    <property type="evidence" value="ECO:0007669"/>
    <property type="project" value="InterPro"/>
</dbReference>
<evidence type="ECO:0000259" key="17">
    <source>
        <dbReference type="PROSITE" id="PS50280"/>
    </source>
</evidence>
<evidence type="ECO:0000259" key="19">
    <source>
        <dbReference type="PROSITE" id="PS51215"/>
    </source>
</evidence>
<feature type="domain" description="Post-SET" evidence="18">
    <location>
        <begin position="497"/>
        <end position="513"/>
    </location>
</feature>
<dbReference type="SMART" id="SM00317">
    <property type="entry name" value="SET"/>
    <property type="match status" value="1"/>
</dbReference>
<dbReference type="Gene3D" id="2.20.70.10">
    <property type="match status" value="1"/>
</dbReference>
<evidence type="ECO:0000256" key="8">
    <source>
        <dbReference type="ARBA" id="ARBA00022679"/>
    </source>
</evidence>
<feature type="compositionally biased region" description="Basic and acidic residues" evidence="15">
    <location>
        <begin position="822"/>
        <end position="831"/>
    </location>
</feature>
<dbReference type="PROSITE" id="PS51568">
    <property type="entry name" value="SAM_MT43_SET2_1"/>
    <property type="match status" value="1"/>
</dbReference>
<keyword evidence="9" id="KW-0949">S-adenosyl-L-methionine</keyword>
<keyword evidence="5" id="KW-0158">Chromosome</keyword>
<dbReference type="InterPro" id="IPR050777">
    <property type="entry name" value="SET2_Histone-Lys_MeTrsfase"/>
</dbReference>
<keyword evidence="7" id="KW-0489">Methyltransferase</keyword>
<comment type="caution">
    <text evidence="20">The sequence shown here is derived from an EMBL/GenBank/DDBJ whole genome shotgun (WGS) entry which is preliminary data.</text>
</comment>
<keyword evidence="10" id="KW-0805">Transcription regulation</keyword>
<dbReference type="AlphaFoldDB" id="A0A1Y2FPT0"/>
<dbReference type="InterPro" id="IPR036020">
    <property type="entry name" value="WW_dom_sf"/>
</dbReference>
<dbReference type="STRING" id="106004.A0A1Y2FPT0"/>